<dbReference type="PRINTS" id="PR00461">
    <property type="entry name" value="PLPEROXIDASE"/>
</dbReference>
<feature type="binding site" evidence="14">
    <location>
        <position position="74"/>
    </location>
    <ligand>
        <name>Ca(2+)</name>
        <dbReference type="ChEBI" id="CHEBI:29108"/>
        <label>1</label>
    </ligand>
</feature>
<feature type="active site" description="Proton acceptor" evidence="12">
    <location>
        <position position="66"/>
    </location>
</feature>
<feature type="binding site" evidence="14">
    <location>
        <position position="244"/>
    </location>
    <ligand>
        <name>Ca(2+)</name>
        <dbReference type="ChEBI" id="CHEBI:29108"/>
        <label>2</label>
    </ligand>
</feature>
<dbReference type="GO" id="GO:0005576">
    <property type="term" value="C:extracellular region"/>
    <property type="evidence" value="ECO:0007669"/>
    <property type="project" value="UniProtKB-SubCell"/>
</dbReference>
<dbReference type="PRINTS" id="PR00458">
    <property type="entry name" value="PEROXIDASE"/>
</dbReference>
<feature type="chain" id="PRO_5021468449" description="Peroxidase" evidence="17">
    <location>
        <begin position="22"/>
        <end position="319"/>
    </location>
</feature>
<feature type="disulfide bond" evidence="16">
    <location>
        <begin position="68"/>
        <end position="73"/>
    </location>
</feature>
<evidence type="ECO:0000256" key="12">
    <source>
        <dbReference type="PIRSR" id="PIRSR600823-1"/>
    </source>
</evidence>
<evidence type="ECO:0000313" key="20">
    <source>
        <dbReference type="Proteomes" id="UP000316621"/>
    </source>
</evidence>
<evidence type="ECO:0000256" key="5">
    <source>
        <dbReference type="ARBA" id="ARBA00022617"/>
    </source>
</evidence>
<evidence type="ECO:0000256" key="15">
    <source>
        <dbReference type="PIRSR" id="PIRSR600823-4"/>
    </source>
</evidence>
<feature type="binding site" evidence="14">
    <location>
        <position position="251"/>
    </location>
    <ligand>
        <name>Ca(2+)</name>
        <dbReference type="ChEBI" id="CHEBI:29108"/>
        <label>2</label>
    </ligand>
</feature>
<feature type="binding site" evidence="13">
    <location>
        <position position="161"/>
    </location>
    <ligand>
        <name>substrate</name>
    </ligand>
</feature>
<evidence type="ECO:0000256" key="8">
    <source>
        <dbReference type="ARBA" id="ARBA00023002"/>
    </source>
</evidence>
<evidence type="ECO:0000256" key="1">
    <source>
        <dbReference type="ARBA" id="ARBA00000189"/>
    </source>
</evidence>
<keyword evidence="6 14" id="KW-0479">Metal-binding</keyword>
<evidence type="ECO:0000256" key="3">
    <source>
        <dbReference type="ARBA" id="ARBA00012313"/>
    </source>
</evidence>
<accession>A0A4Y7IAA5</accession>
<feature type="disulfide bond" evidence="16">
    <location>
        <begin position="120"/>
        <end position="315"/>
    </location>
</feature>
<evidence type="ECO:0000256" key="11">
    <source>
        <dbReference type="ARBA" id="ARBA00023180"/>
    </source>
</evidence>
<dbReference type="FunFam" id="1.10.520.10:FF:000001">
    <property type="entry name" value="Peroxidase"/>
    <property type="match status" value="1"/>
</dbReference>
<dbReference type="EC" id="1.11.1.7" evidence="3 17"/>
<dbReference type="InterPro" id="IPR010255">
    <property type="entry name" value="Haem_peroxidase_sf"/>
</dbReference>
<keyword evidence="4 17" id="KW-0575">Peroxidase</keyword>
<feature type="site" description="Transition state stabilizer" evidence="15">
    <location>
        <position position="62"/>
    </location>
</feature>
<dbReference type="InterPro" id="IPR002016">
    <property type="entry name" value="Haem_peroxidase"/>
</dbReference>
<proteinExistence type="inferred from homology"/>
<evidence type="ECO:0000256" key="17">
    <source>
        <dbReference type="RuleBase" id="RU362060"/>
    </source>
</evidence>
<dbReference type="FunFam" id="1.10.420.10:FF:000006">
    <property type="entry name" value="Peroxidase"/>
    <property type="match status" value="1"/>
</dbReference>
<protein>
    <recommendedName>
        <fullName evidence="3 17">Peroxidase</fullName>
        <ecNumber evidence="3 17">1.11.1.7</ecNumber>
    </recommendedName>
</protein>
<dbReference type="Proteomes" id="UP000316621">
    <property type="component" value="Chromosome 1"/>
</dbReference>
<evidence type="ECO:0000256" key="4">
    <source>
        <dbReference type="ARBA" id="ARBA00022559"/>
    </source>
</evidence>
<evidence type="ECO:0000259" key="18">
    <source>
        <dbReference type="PROSITE" id="PS50873"/>
    </source>
</evidence>
<dbReference type="OMA" id="HAFFVVD"/>
<feature type="disulfide bond" evidence="16">
    <location>
        <begin position="198"/>
        <end position="230"/>
    </location>
</feature>
<dbReference type="EMBL" id="CM010715">
    <property type="protein sequence ID" value="RZC44966.1"/>
    <property type="molecule type" value="Genomic_DNA"/>
</dbReference>
<feature type="binding site" evidence="14">
    <location>
        <position position="67"/>
    </location>
    <ligand>
        <name>Ca(2+)</name>
        <dbReference type="ChEBI" id="CHEBI:29108"/>
        <label>1</label>
    </ligand>
</feature>
<feature type="binding site" evidence="14">
    <location>
        <position position="76"/>
    </location>
    <ligand>
        <name>Ca(2+)</name>
        <dbReference type="ChEBI" id="CHEBI:29108"/>
        <label>1</label>
    </ligand>
</feature>
<dbReference type="Gramene" id="RZC44966">
    <property type="protein sequence ID" value="RZC44966"/>
    <property type="gene ID" value="C5167_037915"/>
</dbReference>
<comment type="subcellular location">
    <subcellularLocation>
        <location evidence="17">Secreted</location>
    </subcellularLocation>
</comment>
<dbReference type="InterPro" id="IPR019794">
    <property type="entry name" value="Peroxidases_AS"/>
</dbReference>
<dbReference type="GO" id="GO:0020037">
    <property type="term" value="F:heme binding"/>
    <property type="evidence" value="ECO:0007669"/>
    <property type="project" value="UniProtKB-UniRule"/>
</dbReference>
<keyword evidence="8 17" id="KW-0560">Oxidoreductase</keyword>
<dbReference type="InterPro" id="IPR000823">
    <property type="entry name" value="Peroxidase_pln"/>
</dbReference>
<dbReference type="GO" id="GO:0006979">
    <property type="term" value="P:response to oxidative stress"/>
    <property type="evidence" value="ECO:0007669"/>
    <property type="project" value="UniProtKB-UniRule"/>
</dbReference>
<keyword evidence="17" id="KW-0376">Hydrogen peroxide</keyword>
<feature type="binding site" description="axial binding residue" evidence="14">
    <location>
        <position position="191"/>
    </location>
    <ligand>
        <name>heme b</name>
        <dbReference type="ChEBI" id="CHEBI:60344"/>
    </ligand>
    <ligandPart>
        <name>Fe</name>
        <dbReference type="ChEBI" id="CHEBI:18248"/>
    </ligandPart>
</feature>
<dbReference type="PANTHER" id="PTHR31235">
    <property type="entry name" value="PEROXIDASE 25-RELATED"/>
    <property type="match status" value="1"/>
</dbReference>
<dbReference type="InterPro" id="IPR019793">
    <property type="entry name" value="Peroxidases_heam-ligand_BS"/>
</dbReference>
<feature type="binding site" evidence="14">
    <location>
        <position position="88"/>
    </location>
    <ligand>
        <name>Ca(2+)</name>
        <dbReference type="ChEBI" id="CHEBI:29108"/>
        <label>1</label>
    </ligand>
</feature>
<keyword evidence="11" id="KW-0325">Glycoprotein</keyword>
<dbReference type="PROSITE" id="PS00436">
    <property type="entry name" value="PEROXIDASE_2"/>
    <property type="match status" value="1"/>
</dbReference>
<dbReference type="GO" id="GO:0042744">
    <property type="term" value="P:hydrogen peroxide catabolic process"/>
    <property type="evidence" value="ECO:0007669"/>
    <property type="project" value="UniProtKB-KW"/>
</dbReference>
<evidence type="ECO:0000256" key="6">
    <source>
        <dbReference type="ARBA" id="ARBA00022723"/>
    </source>
</evidence>
<evidence type="ECO:0000256" key="14">
    <source>
        <dbReference type="PIRSR" id="PIRSR600823-3"/>
    </source>
</evidence>
<dbReference type="SUPFAM" id="SSF48113">
    <property type="entry name" value="Heme-dependent peroxidases"/>
    <property type="match status" value="1"/>
</dbReference>
<feature type="binding site" evidence="14">
    <location>
        <position position="192"/>
    </location>
    <ligand>
        <name>Ca(2+)</name>
        <dbReference type="ChEBI" id="CHEBI:29108"/>
        <label>2</label>
    </ligand>
</feature>
<dbReference type="PROSITE" id="PS50873">
    <property type="entry name" value="PEROXIDASE_4"/>
    <property type="match status" value="1"/>
</dbReference>
<dbReference type="Gene3D" id="1.10.420.10">
    <property type="entry name" value="Peroxidase, domain 2"/>
    <property type="match status" value="1"/>
</dbReference>
<comment type="cofactor">
    <cofactor evidence="14 17">
        <name>heme b</name>
        <dbReference type="ChEBI" id="CHEBI:60344"/>
    </cofactor>
    <text evidence="14 17">Binds 1 heme b (iron(II)-protoporphyrin IX) group per subunit.</text>
</comment>
<keyword evidence="10 16" id="KW-1015">Disulfide bond</keyword>
<evidence type="ECO:0000256" key="16">
    <source>
        <dbReference type="PIRSR" id="PIRSR600823-5"/>
    </source>
</evidence>
<keyword evidence="7 14" id="KW-0106">Calcium</keyword>
<feature type="disulfide bond" evidence="16">
    <location>
        <begin position="35"/>
        <end position="114"/>
    </location>
</feature>
<dbReference type="Pfam" id="PF00141">
    <property type="entry name" value="peroxidase"/>
    <property type="match status" value="1"/>
</dbReference>
<feature type="signal peptide" evidence="17">
    <location>
        <begin position="1"/>
        <end position="21"/>
    </location>
</feature>
<sequence length="319" mass="34046">MAGISVAAVLSFLIMFSFVSSFGDALSSNYYAKTCPTVDTAVTDAMKSAFNKDKTVAAAILRMHFHDCFIRGCDGSVLLDSAGGNTAEKDGPPNISLHAFYVIDNAKKALEKACPGVVSCADILALAARDAVVLSGGPNWDVPKGRKDGRVSKASETRSLPAPSFNFSQLQQSFSQRGLSLNDLVALSGGHTLGFSHCSSFNSRIHNFDATHDVDPSLRPAFAASLKRVCPIHNKVKNAGLTMDPSATTFDNTYYKLLLQGNSLFSSDASLLALPKTKGLVNKFANSKQAFKDAFVKSMIKMSSISGGQEVRLNCRVVN</sequence>
<dbReference type="STRING" id="3469.A0A4Y7IAA5"/>
<evidence type="ECO:0000256" key="7">
    <source>
        <dbReference type="ARBA" id="ARBA00022837"/>
    </source>
</evidence>
<evidence type="ECO:0000313" key="19">
    <source>
        <dbReference type="EMBL" id="RZC44966.1"/>
    </source>
</evidence>
<dbReference type="InterPro" id="IPR033905">
    <property type="entry name" value="Secretory_peroxidase"/>
</dbReference>
<dbReference type="GO" id="GO:0046872">
    <property type="term" value="F:metal ion binding"/>
    <property type="evidence" value="ECO:0007669"/>
    <property type="project" value="UniProtKB-UniRule"/>
</dbReference>
<dbReference type="OrthoDB" id="2113341at2759"/>
<comment type="catalytic activity">
    <reaction evidence="1 17">
        <text>2 a phenolic donor + H2O2 = 2 a phenolic radical donor + 2 H2O</text>
        <dbReference type="Rhea" id="RHEA:56136"/>
        <dbReference type="ChEBI" id="CHEBI:15377"/>
        <dbReference type="ChEBI" id="CHEBI:16240"/>
        <dbReference type="ChEBI" id="CHEBI:139520"/>
        <dbReference type="ChEBI" id="CHEBI:139521"/>
        <dbReference type="EC" id="1.11.1.7"/>
    </reaction>
</comment>
<name>A0A4Y7IAA5_PAPSO</name>
<evidence type="ECO:0000256" key="9">
    <source>
        <dbReference type="ARBA" id="ARBA00023004"/>
    </source>
</evidence>
<dbReference type="GO" id="GO:0140825">
    <property type="term" value="F:lactoperoxidase activity"/>
    <property type="evidence" value="ECO:0007669"/>
    <property type="project" value="UniProtKB-EC"/>
</dbReference>
<feature type="binding site" evidence="14">
    <location>
        <position position="72"/>
    </location>
    <ligand>
        <name>Ca(2+)</name>
        <dbReference type="ChEBI" id="CHEBI:29108"/>
        <label>1</label>
    </ligand>
</feature>
<reference evidence="19 20" key="1">
    <citation type="journal article" date="2018" name="Science">
        <title>The opium poppy genome and morphinan production.</title>
        <authorList>
            <person name="Guo L."/>
            <person name="Winzer T."/>
            <person name="Yang X."/>
            <person name="Li Y."/>
            <person name="Ning Z."/>
            <person name="He Z."/>
            <person name="Teodor R."/>
            <person name="Lu Y."/>
            <person name="Bowser T.A."/>
            <person name="Graham I.A."/>
            <person name="Ye K."/>
        </authorList>
    </citation>
    <scope>NUCLEOTIDE SEQUENCE [LARGE SCALE GENOMIC DNA]</scope>
    <source>
        <strain evidence="20">cv. HN1</strain>
        <tissue evidence="19">Leaves</tissue>
    </source>
</reference>
<keyword evidence="17" id="KW-0732">Signal</keyword>
<dbReference type="CDD" id="cd00693">
    <property type="entry name" value="secretory_peroxidase"/>
    <property type="match status" value="1"/>
</dbReference>
<feature type="domain" description="Plant heme peroxidase family profile" evidence="18">
    <location>
        <begin position="25"/>
        <end position="319"/>
    </location>
</feature>
<keyword evidence="5 17" id="KW-0349">Heme</keyword>
<comment type="similarity">
    <text evidence="17">Belongs to the peroxidase family. Classical plant (class III) peroxidase subfamily.</text>
</comment>
<dbReference type="PROSITE" id="PS00435">
    <property type="entry name" value="PEROXIDASE_1"/>
    <property type="match status" value="1"/>
</dbReference>
<organism evidence="19 20">
    <name type="scientific">Papaver somniferum</name>
    <name type="common">Opium poppy</name>
    <dbReference type="NCBI Taxonomy" id="3469"/>
    <lineage>
        <taxon>Eukaryota</taxon>
        <taxon>Viridiplantae</taxon>
        <taxon>Streptophyta</taxon>
        <taxon>Embryophyta</taxon>
        <taxon>Tracheophyta</taxon>
        <taxon>Spermatophyta</taxon>
        <taxon>Magnoliopsida</taxon>
        <taxon>Ranunculales</taxon>
        <taxon>Papaveraceae</taxon>
        <taxon>Papaveroideae</taxon>
        <taxon>Papaver</taxon>
    </lineage>
</organism>
<comment type="cofactor">
    <cofactor evidence="14 17">
        <name>Ca(2+)</name>
        <dbReference type="ChEBI" id="CHEBI:29108"/>
    </cofactor>
    <text evidence="14 17">Binds 2 calcium ions per subunit.</text>
</comment>
<keyword evidence="9 14" id="KW-0408">Iron</keyword>
<dbReference type="AlphaFoldDB" id="A0A4Y7IAA5"/>
<evidence type="ECO:0000256" key="2">
    <source>
        <dbReference type="ARBA" id="ARBA00006873"/>
    </source>
</evidence>
<evidence type="ECO:0000256" key="10">
    <source>
        <dbReference type="ARBA" id="ARBA00023157"/>
    </source>
</evidence>
<comment type="function">
    <text evidence="17">Removal of H(2)O(2), oxidation of toxic reductants, biosynthesis and degradation of lignin, suberization, auxin catabolism, response to environmental stresses such as wounding, pathogen attack and oxidative stress.</text>
</comment>
<keyword evidence="17" id="KW-0964">Secreted</keyword>
<keyword evidence="20" id="KW-1185">Reference proteome</keyword>
<gene>
    <name evidence="19" type="ORF">C5167_037915</name>
</gene>
<dbReference type="Gene3D" id="1.10.520.10">
    <property type="match status" value="1"/>
</dbReference>
<comment type="similarity">
    <text evidence="2">Belongs to the peroxidase family. Ascorbate peroxidase subfamily.</text>
</comment>
<evidence type="ECO:0000256" key="13">
    <source>
        <dbReference type="PIRSR" id="PIRSR600823-2"/>
    </source>
</evidence>